<keyword evidence="1" id="KW-0472">Membrane</keyword>
<reference evidence="2 3" key="1">
    <citation type="submission" date="2016-11" db="EMBL/GenBank/DDBJ databases">
        <authorList>
            <person name="Jaros S."/>
            <person name="Januszkiewicz K."/>
            <person name="Wedrychowicz H."/>
        </authorList>
    </citation>
    <scope>NUCLEOTIDE SEQUENCE [LARGE SCALE GENOMIC DNA]</scope>
    <source>
        <strain evidence="2 3">DSM 27406</strain>
    </source>
</reference>
<organism evidence="2 3">
    <name type="scientific">Chitinophaga jiangningensis</name>
    <dbReference type="NCBI Taxonomy" id="1419482"/>
    <lineage>
        <taxon>Bacteria</taxon>
        <taxon>Pseudomonadati</taxon>
        <taxon>Bacteroidota</taxon>
        <taxon>Chitinophagia</taxon>
        <taxon>Chitinophagales</taxon>
        <taxon>Chitinophagaceae</taxon>
        <taxon>Chitinophaga</taxon>
    </lineage>
</organism>
<dbReference type="STRING" id="1419482.SAMN05444266_104409"/>
<dbReference type="AlphaFoldDB" id="A0A1M7CP07"/>
<feature type="transmembrane region" description="Helical" evidence="1">
    <location>
        <begin position="88"/>
        <end position="113"/>
    </location>
</feature>
<dbReference type="InterPro" id="IPR021257">
    <property type="entry name" value="DUF2809"/>
</dbReference>
<evidence type="ECO:0000256" key="1">
    <source>
        <dbReference type="SAM" id="Phobius"/>
    </source>
</evidence>
<name>A0A1M7CP07_9BACT</name>
<evidence type="ECO:0000313" key="2">
    <source>
        <dbReference type="EMBL" id="SHL68873.1"/>
    </source>
</evidence>
<dbReference type="Pfam" id="PF10990">
    <property type="entry name" value="DUF2809"/>
    <property type="match status" value="1"/>
</dbReference>
<keyword evidence="1" id="KW-0812">Transmembrane</keyword>
<accession>A0A1M7CP07</accession>
<feature type="transmembrane region" description="Helical" evidence="1">
    <location>
        <begin position="47"/>
        <end position="68"/>
    </location>
</feature>
<dbReference type="EMBL" id="FRBL01000004">
    <property type="protein sequence ID" value="SHL68873.1"/>
    <property type="molecule type" value="Genomic_DNA"/>
</dbReference>
<evidence type="ECO:0000313" key="3">
    <source>
        <dbReference type="Proteomes" id="UP000184420"/>
    </source>
</evidence>
<protein>
    <recommendedName>
        <fullName evidence="4">DUF2809 domain-containing protein</fullName>
    </recommendedName>
</protein>
<proteinExistence type="predicted"/>
<sequence>MWLGLATRDPDCVFPPLLRIYGGDILYATFVVFGLRCTFPGGRLWKVATWAFIFCVLIELQQLIDVAWLEHLRHTFPFGLVLGYGFQWSDLVCYGLGSLLGYVVCMIGEILVLRGRTAVKGQQ</sequence>
<gene>
    <name evidence="2" type="ORF">SAMN05444266_104409</name>
</gene>
<dbReference type="Proteomes" id="UP000184420">
    <property type="component" value="Unassembled WGS sequence"/>
</dbReference>
<keyword evidence="1" id="KW-1133">Transmembrane helix</keyword>
<evidence type="ECO:0008006" key="4">
    <source>
        <dbReference type="Google" id="ProtNLM"/>
    </source>
</evidence>
<keyword evidence="3" id="KW-1185">Reference proteome</keyword>
<feature type="transmembrane region" description="Helical" evidence="1">
    <location>
        <begin position="18"/>
        <end position="35"/>
    </location>
</feature>